<evidence type="ECO:0000256" key="1">
    <source>
        <dbReference type="SAM" id="MobiDB-lite"/>
    </source>
</evidence>
<feature type="region of interest" description="Disordered" evidence="1">
    <location>
        <begin position="27"/>
        <end position="67"/>
    </location>
</feature>
<keyword evidence="4" id="KW-1185">Reference proteome</keyword>
<dbReference type="AlphaFoldDB" id="A0AAV1L0H1"/>
<evidence type="ECO:0000313" key="4">
    <source>
        <dbReference type="Proteomes" id="UP001314205"/>
    </source>
</evidence>
<name>A0AAV1L0H1_9NEOP</name>
<sequence>MKPFTGISSVGNGYPILKHSMIAKHVNHAKRKTCSNSPVPMPQKWSRNHQEGPDPLQLVSGDDNNQK</sequence>
<gene>
    <name evidence="2" type="ORF">PARMNEM_LOCUS9383</name>
    <name evidence="3" type="ORF">PARMNEM_LOCUS9386</name>
</gene>
<evidence type="ECO:0000313" key="2">
    <source>
        <dbReference type="EMBL" id="CAK1588790.1"/>
    </source>
</evidence>
<organism evidence="3 4">
    <name type="scientific">Parnassius mnemosyne</name>
    <name type="common">clouded apollo</name>
    <dbReference type="NCBI Taxonomy" id="213953"/>
    <lineage>
        <taxon>Eukaryota</taxon>
        <taxon>Metazoa</taxon>
        <taxon>Ecdysozoa</taxon>
        <taxon>Arthropoda</taxon>
        <taxon>Hexapoda</taxon>
        <taxon>Insecta</taxon>
        <taxon>Pterygota</taxon>
        <taxon>Neoptera</taxon>
        <taxon>Endopterygota</taxon>
        <taxon>Lepidoptera</taxon>
        <taxon>Glossata</taxon>
        <taxon>Ditrysia</taxon>
        <taxon>Papilionoidea</taxon>
        <taxon>Papilionidae</taxon>
        <taxon>Parnassiinae</taxon>
        <taxon>Parnassini</taxon>
        <taxon>Parnassius</taxon>
        <taxon>Driopa</taxon>
    </lineage>
</organism>
<protein>
    <submittedName>
        <fullName evidence="3">Uncharacterized protein</fullName>
    </submittedName>
</protein>
<proteinExistence type="predicted"/>
<comment type="caution">
    <text evidence="3">The sequence shown here is derived from an EMBL/GenBank/DDBJ whole genome shotgun (WGS) entry which is preliminary data.</text>
</comment>
<dbReference type="Proteomes" id="UP001314205">
    <property type="component" value="Unassembled WGS sequence"/>
</dbReference>
<dbReference type="EMBL" id="CAVLGL010000082">
    <property type="protein sequence ID" value="CAK1588793.1"/>
    <property type="molecule type" value="Genomic_DNA"/>
</dbReference>
<reference evidence="3 4" key="1">
    <citation type="submission" date="2023-11" db="EMBL/GenBank/DDBJ databases">
        <authorList>
            <person name="Hedman E."/>
            <person name="Englund M."/>
            <person name="Stromberg M."/>
            <person name="Nyberg Akerstrom W."/>
            <person name="Nylinder S."/>
            <person name="Jareborg N."/>
            <person name="Kallberg Y."/>
            <person name="Kronander E."/>
        </authorList>
    </citation>
    <scope>NUCLEOTIDE SEQUENCE [LARGE SCALE GENOMIC DNA]</scope>
</reference>
<dbReference type="EMBL" id="CAVLGL010000082">
    <property type="protein sequence ID" value="CAK1588790.1"/>
    <property type="molecule type" value="Genomic_DNA"/>
</dbReference>
<accession>A0AAV1L0H1</accession>
<evidence type="ECO:0000313" key="3">
    <source>
        <dbReference type="EMBL" id="CAK1588793.1"/>
    </source>
</evidence>